<feature type="compositionally biased region" description="Low complexity" evidence="2">
    <location>
        <begin position="299"/>
        <end position="321"/>
    </location>
</feature>
<evidence type="ECO:0000313" key="5">
    <source>
        <dbReference type="Proteomes" id="UP000030689"/>
    </source>
</evidence>
<feature type="compositionally biased region" description="Polar residues" evidence="2">
    <location>
        <begin position="277"/>
        <end position="287"/>
    </location>
</feature>
<dbReference type="GO" id="GO:0031124">
    <property type="term" value="P:mRNA 3'-end processing"/>
    <property type="evidence" value="ECO:0007669"/>
    <property type="project" value="TreeGrafter"/>
</dbReference>
<dbReference type="SUPFAM" id="SSF48464">
    <property type="entry name" value="ENTH/VHS domain"/>
    <property type="match status" value="1"/>
</dbReference>
<feature type="compositionally biased region" description="Low complexity" evidence="2">
    <location>
        <begin position="456"/>
        <end position="468"/>
    </location>
</feature>
<dbReference type="EMBL" id="KI517464">
    <property type="protein sequence ID" value="ESQ40948.1"/>
    <property type="molecule type" value="Genomic_DNA"/>
</dbReference>
<name>V4LM82_EUTSA</name>
<dbReference type="Gramene" id="ESQ40948">
    <property type="protein sequence ID" value="ESQ40948"/>
    <property type="gene ID" value="EUTSA_v10013419mg"/>
</dbReference>
<accession>V4LM82</accession>
<feature type="region of interest" description="Disordered" evidence="2">
    <location>
        <begin position="426"/>
        <end position="478"/>
    </location>
</feature>
<dbReference type="eggNOG" id="KOG2669">
    <property type="taxonomic scope" value="Eukaryota"/>
</dbReference>
<evidence type="ECO:0000259" key="3">
    <source>
        <dbReference type="PROSITE" id="PS51391"/>
    </source>
</evidence>
<dbReference type="InterPro" id="IPR006569">
    <property type="entry name" value="CID_dom"/>
</dbReference>
<dbReference type="STRING" id="72664.V4LM82"/>
<dbReference type="OrthoDB" id="10069473at2759"/>
<dbReference type="KEGG" id="eus:EUTSA_v10013419mg"/>
<feature type="region of interest" description="Disordered" evidence="2">
    <location>
        <begin position="136"/>
        <end position="164"/>
    </location>
</feature>
<dbReference type="Gene3D" id="1.25.40.90">
    <property type="match status" value="1"/>
</dbReference>
<dbReference type="OMA" id="PHMVSPM"/>
<gene>
    <name evidence="4" type="ORF">EUTSA_v10013419mg</name>
</gene>
<feature type="domain" description="CID" evidence="3">
    <location>
        <begin position="2"/>
        <end position="134"/>
    </location>
</feature>
<dbReference type="SMART" id="SM00582">
    <property type="entry name" value="RPR"/>
    <property type="match status" value="1"/>
</dbReference>
<dbReference type="Pfam" id="PF04818">
    <property type="entry name" value="CID"/>
    <property type="match status" value="1"/>
</dbReference>
<dbReference type="PANTHER" id="PTHR12460:SF27">
    <property type="entry name" value="ENTH_VHS FAMILY PROTEIN"/>
    <property type="match status" value="1"/>
</dbReference>
<evidence type="ECO:0000256" key="2">
    <source>
        <dbReference type="SAM" id="MobiDB-lite"/>
    </source>
</evidence>
<dbReference type="AlphaFoldDB" id="V4LM82"/>
<dbReference type="CDD" id="cd16981">
    <property type="entry name" value="CID_RPRD_like"/>
    <property type="match status" value="1"/>
</dbReference>
<evidence type="ECO:0000313" key="4">
    <source>
        <dbReference type="EMBL" id="ESQ40948.1"/>
    </source>
</evidence>
<proteinExistence type="predicted"/>
<dbReference type="InterPro" id="IPR008942">
    <property type="entry name" value="ENTH_VHS"/>
</dbReference>
<dbReference type="GO" id="GO:0005634">
    <property type="term" value="C:nucleus"/>
    <property type="evidence" value="ECO:0007669"/>
    <property type="project" value="UniProtKB-ARBA"/>
</dbReference>
<reference evidence="4 5" key="1">
    <citation type="journal article" date="2013" name="Front. Plant Sci.">
        <title>The Reference Genome of the Halophytic Plant Eutrema salsugineum.</title>
        <authorList>
            <person name="Yang R."/>
            <person name="Jarvis D.E."/>
            <person name="Chen H."/>
            <person name="Beilstein M.A."/>
            <person name="Grimwood J."/>
            <person name="Jenkins J."/>
            <person name="Shu S."/>
            <person name="Prochnik S."/>
            <person name="Xin M."/>
            <person name="Ma C."/>
            <person name="Schmutz J."/>
            <person name="Wing R.A."/>
            <person name="Mitchell-Olds T."/>
            <person name="Schumaker K.S."/>
            <person name="Wang X."/>
        </authorList>
    </citation>
    <scope>NUCLEOTIDE SEQUENCE [LARGE SCALE GENOMIC DNA]</scope>
</reference>
<dbReference type="GO" id="GO:0000993">
    <property type="term" value="F:RNA polymerase II complex binding"/>
    <property type="evidence" value="ECO:0007669"/>
    <property type="project" value="TreeGrafter"/>
</dbReference>
<keyword evidence="1" id="KW-0507">mRNA processing</keyword>
<sequence length="478" mass="53015">MSTVFSEQILIDKLAKLNSTQQSIETLSHWCIFNRVKAELIVTTWEKQFHSTEMDQKVPLLYLANDILQNSKRQGNEFVQEFWNVLPKAVKDIVSQGDDRGKKVVSRLVEIWEQRRVFGSRSKNLRDVMLGEDAPLPLDVSKKRPRGSKSSKRDSKSSRMKLPSGSVAEKIASAYYLVVAENSNEEAEMNKCKSAVKRIRKMEKDVEEACSTAKDDPKRKSLAKELEEEEYLLRQCIEKLQSVQGSRTSLVNQLKDALREQESELENLKAQIQVAQEQTEEAQNMQKRLNDEDYASKPTTVAPGSASATTTTETNDNNTKSGQASKMTPASIAAMLTASTSSHMIMQSVLSSFAAEATKTSGLSKSESTVPVSDTNAFVPSYNNSQNQTPTTQGQYHVIPNPAAPPPQFLKPPVMTNPYAFGNIPLMPPGLPPPPPPPPHMIGNQQPQIPQSNSAQQSQQGPNFQQPGIMYYGAPHHS</sequence>
<feature type="compositionally biased region" description="Pro residues" evidence="2">
    <location>
        <begin position="426"/>
        <end position="440"/>
    </location>
</feature>
<protein>
    <recommendedName>
        <fullName evidence="3">CID domain-containing protein</fullName>
    </recommendedName>
</protein>
<dbReference type="Proteomes" id="UP000030689">
    <property type="component" value="Unassembled WGS sequence"/>
</dbReference>
<dbReference type="PROSITE" id="PS51391">
    <property type="entry name" value="CID"/>
    <property type="match status" value="1"/>
</dbReference>
<evidence type="ECO:0000256" key="1">
    <source>
        <dbReference type="ARBA" id="ARBA00022664"/>
    </source>
</evidence>
<dbReference type="PANTHER" id="PTHR12460">
    <property type="entry name" value="CYCLIN-DEPENDENT KINASE INHIBITOR-RELATED PROTEIN"/>
    <property type="match status" value="1"/>
</dbReference>
<organism evidence="4 5">
    <name type="scientific">Eutrema salsugineum</name>
    <name type="common">Saltwater cress</name>
    <name type="synonym">Sisymbrium salsugineum</name>
    <dbReference type="NCBI Taxonomy" id="72664"/>
    <lineage>
        <taxon>Eukaryota</taxon>
        <taxon>Viridiplantae</taxon>
        <taxon>Streptophyta</taxon>
        <taxon>Embryophyta</taxon>
        <taxon>Tracheophyta</taxon>
        <taxon>Spermatophyta</taxon>
        <taxon>Magnoliopsida</taxon>
        <taxon>eudicotyledons</taxon>
        <taxon>Gunneridae</taxon>
        <taxon>Pentapetalae</taxon>
        <taxon>rosids</taxon>
        <taxon>malvids</taxon>
        <taxon>Brassicales</taxon>
        <taxon>Brassicaceae</taxon>
        <taxon>Eutremeae</taxon>
        <taxon>Eutrema</taxon>
    </lineage>
</organism>
<feature type="region of interest" description="Disordered" evidence="2">
    <location>
        <begin position="277"/>
        <end position="326"/>
    </location>
</feature>
<keyword evidence="5" id="KW-1185">Reference proteome</keyword>
<dbReference type="FunFam" id="1.25.40.90:FF:000018">
    <property type="entry name" value="ENTH/VHS family protein isoform 1"/>
    <property type="match status" value="1"/>
</dbReference>